<dbReference type="EMBL" id="OBEL01000001">
    <property type="protein sequence ID" value="SNZ06129.1"/>
    <property type="molecule type" value="Genomic_DNA"/>
</dbReference>
<accession>A0A285N9L5</accession>
<feature type="transmembrane region" description="Helical" evidence="1">
    <location>
        <begin position="52"/>
        <end position="81"/>
    </location>
</feature>
<keyword evidence="3" id="KW-1185">Reference proteome</keyword>
<name>A0A285N9L5_9HYPH</name>
<dbReference type="Proteomes" id="UP000219439">
    <property type="component" value="Unassembled WGS sequence"/>
</dbReference>
<protein>
    <submittedName>
        <fullName evidence="2">Uncharacterized protein</fullName>
    </submittedName>
</protein>
<reference evidence="2 3" key="1">
    <citation type="submission" date="2017-09" db="EMBL/GenBank/DDBJ databases">
        <authorList>
            <person name="Ehlers B."/>
            <person name="Leendertz F.H."/>
        </authorList>
    </citation>
    <scope>NUCLEOTIDE SEQUENCE [LARGE SCALE GENOMIC DNA]</scope>
    <source>
        <strain evidence="2 3">DSM 18289</strain>
    </source>
</reference>
<evidence type="ECO:0000313" key="2">
    <source>
        <dbReference type="EMBL" id="SNZ06129.1"/>
    </source>
</evidence>
<evidence type="ECO:0000256" key="1">
    <source>
        <dbReference type="SAM" id="Phobius"/>
    </source>
</evidence>
<dbReference type="RefSeq" id="WP_097151652.1">
    <property type="nucleotide sequence ID" value="NZ_OBEL01000001.1"/>
</dbReference>
<gene>
    <name evidence="2" type="ORF">SAMN06265368_0315</name>
</gene>
<keyword evidence="1" id="KW-0812">Transmembrane</keyword>
<dbReference type="OrthoDB" id="8453718at2"/>
<proteinExistence type="predicted"/>
<keyword evidence="1" id="KW-0472">Membrane</keyword>
<dbReference type="AlphaFoldDB" id="A0A285N9L5"/>
<organism evidence="2 3">
    <name type="scientific">Cohaesibacter gelatinilyticus</name>
    <dbReference type="NCBI Taxonomy" id="372072"/>
    <lineage>
        <taxon>Bacteria</taxon>
        <taxon>Pseudomonadati</taxon>
        <taxon>Pseudomonadota</taxon>
        <taxon>Alphaproteobacteria</taxon>
        <taxon>Hyphomicrobiales</taxon>
        <taxon>Cohaesibacteraceae</taxon>
    </lineage>
</organism>
<evidence type="ECO:0000313" key="3">
    <source>
        <dbReference type="Proteomes" id="UP000219439"/>
    </source>
</evidence>
<sequence length="86" mass="9244">MWIARFGASIGKILLTSLITGAVLAALGITTDTIFPSSKALIDQITDNLELALNWLIVWSIPNIMVGAIVIIPVWLILVAFGPKTK</sequence>
<keyword evidence="1" id="KW-1133">Transmembrane helix</keyword>